<dbReference type="Pfam" id="PF03572">
    <property type="entry name" value="Peptidase_S41"/>
    <property type="match status" value="1"/>
</dbReference>
<dbReference type="Proteomes" id="UP000283523">
    <property type="component" value="Unassembled WGS sequence"/>
</dbReference>
<evidence type="ECO:0000259" key="2">
    <source>
        <dbReference type="SMART" id="SM00245"/>
    </source>
</evidence>
<dbReference type="Gene3D" id="3.90.226.10">
    <property type="entry name" value="2-enoyl-CoA Hydratase, Chain A, domain 1"/>
    <property type="match status" value="1"/>
</dbReference>
<dbReference type="AlphaFoldDB" id="A0A418M2Z0"/>
<dbReference type="OrthoDB" id="6397760at2"/>
<dbReference type="InterPro" id="IPR029045">
    <property type="entry name" value="ClpP/crotonase-like_dom_sf"/>
</dbReference>
<proteinExistence type="predicted"/>
<evidence type="ECO:0000313" key="4">
    <source>
        <dbReference type="Proteomes" id="UP000283523"/>
    </source>
</evidence>
<dbReference type="RefSeq" id="WP_119670331.1">
    <property type="nucleotide sequence ID" value="NZ_QXED01000007.1"/>
</dbReference>
<dbReference type="PANTHER" id="PTHR11261">
    <property type="entry name" value="INTERPHOTORECEPTOR RETINOID-BINDING PROTEIN"/>
    <property type="match status" value="1"/>
</dbReference>
<dbReference type="CDD" id="cd07563">
    <property type="entry name" value="Peptidase_S41_IRBP"/>
    <property type="match status" value="1"/>
</dbReference>
<sequence>MMKLLSTLALLLLVQVTFGKPPGRDPERNFEAFWQIFHRQYAHFETRNVDWQQQYNRFRSRVTAGTSDEQLLTIFNEMVAPLKDGHVVISPTGDLPASAKYARFHNEFPTKDLQKQFHQVTLSVLQANGFGPFVRFDSAPYDIGGYTRSTDYGYLLVNGFGGMPLDRFSAQLDQMIDSFADVKAVIIDIRINGGGDPGFLSALTGRLTDVKRLIGYGRTRTGRQPHEFSRWSTYYLSPQATRRLVKPTVLLTSGASISAADHCAMVLKQLPYVRLVGENTNGMFSSMLGKRLPNGWALSLSHQQYVDAKRRSYEGVGVPVDVEVRHHRSDLQRGHDPALERAFEVLRIETPALAQQTVCPEQIALNYFADSLLPGKVYGDMAGYSTGLVEEDATLLSPFAARCASLQVSNGPNGLMSRITTEQNPDSTFYRANVQNRLYVECPKSLRPKRLWILGRRKSRLTVSHHIAIGDKYYVRLNLHEGAWKGKTVLIVLNTNGQVIEHCALNYDYASGQGYL</sequence>
<evidence type="ECO:0000313" key="3">
    <source>
        <dbReference type="EMBL" id="RIV20046.1"/>
    </source>
</evidence>
<dbReference type="SUPFAM" id="SSF52096">
    <property type="entry name" value="ClpP/crotonase"/>
    <property type="match status" value="1"/>
</dbReference>
<feature type="signal peptide" evidence="1">
    <location>
        <begin position="1"/>
        <end position="19"/>
    </location>
</feature>
<dbReference type="Pfam" id="PF14684">
    <property type="entry name" value="Tricorn_C1"/>
    <property type="match status" value="1"/>
</dbReference>
<gene>
    <name evidence="3" type="ORF">DYU11_24355</name>
</gene>
<dbReference type="EMBL" id="QXED01000007">
    <property type="protein sequence ID" value="RIV20046.1"/>
    <property type="molecule type" value="Genomic_DNA"/>
</dbReference>
<reference evidence="3 4" key="1">
    <citation type="submission" date="2018-08" db="EMBL/GenBank/DDBJ databases">
        <title>Fibrisoma montanum sp. nov., isolated from Danxia mountain soil.</title>
        <authorList>
            <person name="Huang Y."/>
        </authorList>
    </citation>
    <scope>NUCLEOTIDE SEQUENCE [LARGE SCALE GENOMIC DNA]</scope>
    <source>
        <strain evidence="3 4">HYT19</strain>
    </source>
</reference>
<dbReference type="SMART" id="SM00245">
    <property type="entry name" value="TSPc"/>
    <property type="match status" value="1"/>
</dbReference>
<keyword evidence="1" id="KW-0732">Signal</keyword>
<dbReference type="Gene3D" id="3.30.750.44">
    <property type="match status" value="1"/>
</dbReference>
<dbReference type="InterPro" id="IPR028204">
    <property type="entry name" value="Tricorn_C1"/>
</dbReference>
<feature type="domain" description="Tail specific protease" evidence="2">
    <location>
        <begin position="117"/>
        <end position="325"/>
    </location>
</feature>
<keyword evidence="4" id="KW-1185">Reference proteome</keyword>
<dbReference type="GO" id="GO:0008236">
    <property type="term" value="F:serine-type peptidase activity"/>
    <property type="evidence" value="ECO:0007669"/>
    <property type="project" value="InterPro"/>
</dbReference>
<accession>A0A418M2Z0</accession>
<comment type="caution">
    <text evidence="3">The sequence shown here is derived from an EMBL/GenBank/DDBJ whole genome shotgun (WGS) entry which is preliminary data.</text>
</comment>
<dbReference type="PANTHER" id="PTHR11261:SF3">
    <property type="entry name" value="RETINOL-BINDING PROTEIN 3"/>
    <property type="match status" value="1"/>
</dbReference>
<dbReference type="GO" id="GO:0006508">
    <property type="term" value="P:proteolysis"/>
    <property type="evidence" value="ECO:0007669"/>
    <property type="project" value="InterPro"/>
</dbReference>
<protein>
    <recommendedName>
        <fullName evidence="2">Tail specific protease domain-containing protein</fullName>
    </recommendedName>
</protein>
<dbReference type="InterPro" id="IPR005151">
    <property type="entry name" value="Tail-specific_protease"/>
</dbReference>
<name>A0A418M2Z0_9BACT</name>
<evidence type="ECO:0000256" key="1">
    <source>
        <dbReference type="SAM" id="SignalP"/>
    </source>
</evidence>
<organism evidence="3 4">
    <name type="scientific">Fibrisoma montanum</name>
    <dbReference type="NCBI Taxonomy" id="2305895"/>
    <lineage>
        <taxon>Bacteria</taxon>
        <taxon>Pseudomonadati</taxon>
        <taxon>Bacteroidota</taxon>
        <taxon>Cytophagia</taxon>
        <taxon>Cytophagales</taxon>
        <taxon>Spirosomataceae</taxon>
        <taxon>Fibrisoma</taxon>
    </lineage>
</organism>
<feature type="chain" id="PRO_5019186044" description="Tail specific protease domain-containing protein" evidence="1">
    <location>
        <begin position="20"/>
        <end position="516"/>
    </location>
</feature>